<dbReference type="InterPro" id="IPR028994">
    <property type="entry name" value="Integrin_alpha_N"/>
</dbReference>
<dbReference type="GO" id="GO:0098609">
    <property type="term" value="P:cell-cell adhesion"/>
    <property type="evidence" value="ECO:0007669"/>
    <property type="project" value="TreeGrafter"/>
</dbReference>
<dbReference type="AlphaFoldDB" id="A0A8B9UXA5"/>
<accession>A0A8B9UXA5</accession>
<dbReference type="Proteomes" id="UP000694549">
    <property type="component" value="Unplaced"/>
</dbReference>
<dbReference type="InterPro" id="IPR013519">
    <property type="entry name" value="Int_alpha_beta-p"/>
</dbReference>
<proteinExistence type="predicted"/>
<reference evidence="3" key="1">
    <citation type="submission" date="2025-08" db="UniProtKB">
        <authorList>
            <consortium name="Ensembl"/>
        </authorList>
    </citation>
    <scope>IDENTIFICATION</scope>
</reference>
<dbReference type="GO" id="GO:0005178">
    <property type="term" value="F:integrin binding"/>
    <property type="evidence" value="ECO:0007669"/>
    <property type="project" value="TreeGrafter"/>
</dbReference>
<dbReference type="SMART" id="SM00191">
    <property type="entry name" value="Int_alpha"/>
    <property type="match status" value="1"/>
</dbReference>
<name>A0A8B9UXA5_9AVES</name>
<dbReference type="GO" id="GO:0007160">
    <property type="term" value="P:cell-matrix adhesion"/>
    <property type="evidence" value="ECO:0007669"/>
    <property type="project" value="TreeGrafter"/>
</dbReference>
<evidence type="ECO:0000313" key="4">
    <source>
        <dbReference type="Proteomes" id="UP000694549"/>
    </source>
</evidence>
<dbReference type="Gene3D" id="2.130.10.130">
    <property type="entry name" value="Integrin alpha, N-terminal"/>
    <property type="match status" value="1"/>
</dbReference>
<keyword evidence="4" id="KW-1185">Reference proteome</keyword>
<feature type="chain" id="PRO_5034166029" evidence="2">
    <location>
        <begin position="24"/>
        <end position="189"/>
    </location>
</feature>
<feature type="repeat" description="FG-GAP" evidence="1">
    <location>
        <begin position="30"/>
        <end position="89"/>
    </location>
</feature>
<dbReference type="GO" id="GO:0033627">
    <property type="term" value="P:cell adhesion mediated by integrin"/>
    <property type="evidence" value="ECO:0007669"/>
    <property type="project" value="TreeGrafter"/>
</dbReference>
<keyword evidence="2" id="KW-0732">Signal</keyword>
<protein>
    <submittedName>
        <fullName evidence="3">Uncharacterized protein</fullName>
    </submittedName>
</protein>
<sequence length="189" mass="20001">MGAVCCAPAPLVALLLLWGLCWASGPELLHPRPAVYEGPPGSYFGFSLDFYVTKNRVAVGAPRANTSQPGVVEPGAVFLCSWPGTSSCDPVPFDTAGACTLRDGASWHGTLACAPLQHWNAIQDNLEAFRTPVGACFMGAEGLHRFIWYSPCRSTQMAPVYRKNEYSECGQGVAGAPPAGLTLPCARSP</sequence>
<dbReference type="SUPFAM" id="SSF69318">
    <property type="entry name" value="Integrin alpha N-terminal domain"/>
    <property type="match status" value="1"/>
</dbReference>
<dbReference type="GO" id="GO:0007229">
    <property type="term" value="P:integrin-mediated signaling pathway"/>
    <property type="evidence" value="ECO:0007669"/>
    <property type="project" value="TreeGrafter"/>
</dbReference>
<evidence type="ECO:0000256" key="2">
    <source>
        <dbReference type="SAM" id="SignalP"/>
    </source>
</evidence>
<dbReference type="Ensembl" id="ENSAZOT00000016143.1">
    <property type="protein sequence ID" value="ENSAZOP00000015023.1"/>
    <property type="gene ID" value="ENSAZOG00000009714.1"/>
</dbReference>
<dbReference type="PROSITE" id="PS51470">
    <property type="entry name" value="FG_GAP"/>
    <property type="match status" value="1"/>
</dbReference>
<organism evidence="3 4">
    <name type="scientific">Anas zonorhyncha</name>
    <name type="common">Eastern spot-billed duck</name>
    <dbReference type="NCBI Taxonomy" id="75864"/>
    <lineage>
        <taxon>Eukaryota</taxon>
        <taxon>Metazoa</taxon>
        <taxon>Chordata</taxon>
        <taxon>Craniata</taxon>
        <taxon>Vertebrata</taxon>
        <taxon>Euteleostomi</taxon>
        <taxon>Archelosauria</taxon>
        <taxon>Archosauria</taxon>
        <taxon>Dinosauria</taxon>
        <taxon>Saurischia</taxon>
        <taxon>Theropoda</taxon>
        <taxon>Coelurosauria</taxon>
        <taxon>Aves</taxon>
        <taxon>Neognathae</taxon>
        <taxon>Galloanserae</taxon>
        <taxon>Anseriformes</taxon>
        <taxon>Anatidae</taxon>
        <taxon>Anatinae</taxon>
        <taxon>Anas</taxon>
    </lineage>
</organism>
<evidence type="ECO:0000256" key="1">
    <source>
        <dbReference type="PROSITE-ProRule" id="PRU00803"/>
    </source>
</evidence>
<dbReference type="PANTHER" id="PTHR23220">
    <property type="entry name" value="INTEGRIN ALPHA"/>
    <property type="match status" value="1"/>
</dbReference>
<dbReference type="GO" id="GO:0001525">
    <property type="term" value="P:angiogenesis"/>
    <property type="evidence" value="ECO:0007669"/>
    <property type="project" value="TreeGrafter"/>
</dbReference>
<dbReference type="PANTHER" id="PTHR23220:SF73">
    <property type="entry name" value="INTEGRIN ALPHA-IIB"/>
    <property type="match status" value="1"/>
</dbReference>
<evidence type="ECO:0000313" key="3">
    <source>
        <dbReference type="Ensembl" id="ENSAZOP00000015023.1"/>
    </source>
</evidence>
<feature type="signal peptide" evidence="2">
    <location>
        <begin position="1"/>
        <end position="23"/>
    </location>
</feature>
<dbReference type="GO" id="GO:0009897">
    <property type="term" value="C:external side of plasma membrane"/>
    <property type="evidence" value="ECO:0007669"/>
    <property type="project" value="TreeGrafter"/>
</dbReference>
<reference evidence="3" key="2">
    <citation type="submission" date="2025-09" db="UniProtKB">
        <authorList>
            <consortium name="Ensembl"/>
        </authorList>
    </citation>
    <scope>IDENTIFICATION</scope>
</reference>
<dbReference type="GO" id="GO:0008305">
    <property type="term" value="C:integrin complex"/>
    <property type="evidence" value="ECO:0007669"/>
    <property type="project" value="TreeGrafter"/>
</dbReference>